<organism evidence="1 2">
    <name type="scientific">Litorisediminicola beolgyonensis</name>
    <dbReference type="NCBI Taxonomy" id="1173614"/>
    <lineage>
        <taxon>Bacteria</taxon>
        <taxon>Pseudomonadati</taxon>
        <taxon>Pseudomonadota</taxon>
        <taxon>Alphaproteobacteria</taxon>
        <taxon>Rhodobacterales</taxon>
        <taxon>Paracoccaceae</taxon>
        <taxon>Litorisediminicola</taxon>
    </lineage>
</organism>
<proteinExistence type="predicted"/>
<name>A0ABW3ZP99_9RHOB</name>
<keyword evidence="2" id="KW-1185">Reference proteome</keyword>
<reference evidence="2" key="1">
    <citation type="journal article" date="2019" name="Int. J. Syst. Evol. Microbiol.">
        <title>The Global Catalogue of Microorganisms (GCM) 10K type strain sequencing project: providing services to taxonomists for standard genome sequencing and annotation.</title>
        <authorList>
            <consortium name="The Broad Institute Genomics Platform"/>
            <consortium name="The Broad Institute Genome Sequencing Center for Infectious Disease"/>
            <person name="Wu L."/>
            <person name="Ma J."/>
        </authorList>
    </citation>
    <scope>NUCLEOTIDE SEQUENCE [LARGE SCALE GENOMIC DNA]</scope>
    <source>
        <strain evidence="2">CCUG 62953</strain>
    </source>
</reference>
<comment type="caution">
    <text evidence="1">The sequence shown here is derived from an EMBL/GenBank/DDBJ whole genome shotgun (WGS) entry which is preliminary data.</text>
</comment>
<accession>A0ABW3ZP99</accession>
<dbReference type="EMBL" id="JBHTMU010000057">
    <property type="protein sequence ID" value="MFD1344590.1"/>
    <property type="molecule type" value="Genomic_DNA"/>
</dbReference>
<evidence type="ECO:0000313" key="2">
    <source>
        <dbReference type="Proteomes" id="UP001597135"/>
    </source>
</evidence>
<sequence>MPKPQKPSDEIGGVTFHYAQPTDDKVRGGNGFDVMVYSGSIWDFFIKWGDRDALIVSDLNRDDGYMGLDNLYKFEALQFDDAYMLLTEDNPTTIDAPDGPVRVTVGETVTYTVTITDYDDLFEYNFNDAASVYDTGILYWDYTGGGWTRMGRQTELTFRYTPDRVNIYRTFDPVVLAEGEIREQRIVFDIVMPDGTVIQQETVIELVGVNDAPVLEEGFRSLSATQGQTAAFLDLAAIASDIDSDDDGATLNFEILSAPAGFGARIEGGRLVLDPGSAVDGFDTDEFLEGEVVLRAVDRHGAASNEITVDLTVYGAGLPETPLVWGDGGIKWNAIGIGRTDAPWRLQYDGLLDDPSYPALVTGTEGDDIIQLRSKILRVFQDDDFFYGAQGVTNYETLPIQTFGGDDIVSLVGHGQDFTLFQFVDVGTGMGDDIVVVDMRSPGAAIAQGMNISTAQGSDQVLVQMRGGLETAFWSDVSTGSGHDVVSIRLLDSDTTSLGGYQSVNGSFDLGSGDDWLKIRITGENALSSAALGTSIDAGTGDDFVFFSNAKVGLRPDAIGFMGGFDGEIEMGAGNDRLILDLSEATGWGHELVIDGDGDTWRGGAGDADFLRLRHLTAGSDFTVEGAGGVFRLTHYNQDIVIRNFETVLLGDGTNLFDLV</sequence>
<evidence type="ECO:0000313" key="1">
    <source>
        <dbReference type="EMBL" id="MFD1344590.1"/>
    </source>
</evidence>
<dbReference type="Proteomes" id="UP001597135">
    <property type="component" value="Unassembled WGS sequence"/>
</dbReference>
<dbReference type="RefSeq" id="WP_386806169.1">
    <property type="nucleotide sequence ID" value="NZ_JBHTMU010000057.1"/>
</dbReference>
<gene>
    <name evidence="1" type="ORF">ACFQ4E_19320</name>
</gene>
<evidence type="ECO:0008006" key="3">
    <source>
        <dbReference type="Google" id="ProtNLM"/>
    </source>
</evidence>
<protein>
    <recommendedName>
        <fullName evidence="3">Cadherin domain-containing protein</fullName>
    </recommendedName>
</protein>